<feature type="region of interest" description="Disordered" evidence="1">
    <location>
        <begin position="23"/>
        <end position="113"/>
    </location>
</feature>
<evidence type="ECO:0000256" key="1">
    <source>
        <dbReference type="SAM" id="MobiDB-lite"/>
    </source>
</evidence>
<dbReference type="EMBL" id="BRZM01000055">
    <property type="protein sequence ID" value="GLD62743.1"/>
    <property type="molecule type" value="Genomic_DNA"/>
</dbReference>
<organism evidence="2 3">
    <name type="scientific">Lates japonicus</name>
    <name type="common">Japanese lates</name>
    <dbReference type="NCBI Taxonomy" id="270547"/>
    <lineage>
        <taxon>Eukaryota</taxon>
        <taxon>Metazoa</taxon>
        <taxon>Chordata</taxon>
        <taxon>Craniata</taxon>
        <taxon>Vertebrata</taxon>
        <taxon>Euteleostomi</taxon>
        <taxon>Actinopterygii</taxon>
        <taxon>Neopterygii</taxon>
        <taxon>Teleostei</taxon>
        <taxon>Neoteleostei</taxon>
        <taxon>Acanthomorphata</taxon>
        <taxon>Carangaria</taxon>
        <taxon>Carangaria incertae sedis</taxon>
        <taxon>Centropomidae</taxon>
        <taxon>Lates</taxon>
    </lineage>
</organism>
<reference evidence="2" key="1">
    <citation type="submission" date="2022-08" db="EMBL/GenBank/DDBJ databases">
        <title>Genome sequencing of akame (Lates japonicus).</title>
        <authorList>
            <person name="Hashiguchi Y."/>
            <person name="Takahashi H."/>
        </authorList>
    </citation>
    <scope>NUCLEOTIDE SEQUENCE</scope>
    <source>
        <strain evidence="2">Kochi</strain>
    </source>
</reference>
<dbReference type="AlphaFoldDB" id="A0AAD3MX33"/>
<comment type="caution">
    <text evidence="2">The sequence shown here is derived from an EMBL/GenBank/DDBJ whole genome shotgun (WGS) entry which is preliminary data.</text>
</comment>
<gene>
    <name evidence="2" type="ORF">AKAME5_001442800</name>
</gene>
<protein>
    <submittedName>
        <fullName evidence="2">PiggyBac transposable element-derived protein 4-like protein</fullName>
    </submittedName>
</protein>
<keyword evidence="3" id="KW-1185">Reference proteome</keyword>
<evidence type="ECO:0000313" key="3">
    <source>
        <dbReference type="Proteomes" id="UP001279410"/>
    </source>
</evidence>
<feature type="compositionally biased region" description="Acidic residues" evidence="1">
    <location>
        <begin position="63"/>
        <end position="81"/>
    </location>
</feature>
<name>A0AAD3MX33_LATJO</name>
<sequence>MAARRPIRIPEDLARQMILDGWDEEPIRGIDSGSDISDAEDPDYCPPRDVRPPGNQPPPTEQDQSDTEESSDESFKEEEMDIVSNRMSRKGSYWAELPPSQAKTQSHNIPRSR</sequence>
<dbReference type="Proteomes" id="UP001279410">
    <property type="component" value="Unassembled WGS sequence"/>
</dbReference>
<evidence type="ECO:0000313" key="2">
    <source>
        <dbReference type="EMBL" id="GLD62743.1"/>
    </source>
</evidence>
<accession>A0AAD3MX33</accession>
<proteinExistence type="predicted"/>
<feature type="compositionally biased region" description="Polar residues" evidence="1">
    <location>
        <begin position="101"/>
        <end position="113"/>
    </location>
</feature>